<organism evidence="7 8">
    <name type="scientific">Paramormyrops kingsleyae</name>
    <dbReference type="NCBI Taxonomy" id="1676925"/>
    <lineage>
        <taxon>Eukaryota</taxon>
        <taxon>Metazoa</taxon>
        <taxon>Chordata</taxon>
        <taxon>Craniata</taxon>
        <taxon>Vertebrata</taxon>
        <taxon>Euteleostomi</taxon>
        <taxon>Actinopterygii</taxon>
        <taxon>Neopterygii</taxon>
        <taxon>Teleostei</taxon>
        <taxon>Osteoglossocephala</taxon>
        <taxon>Osteoglossomorpha</taxon>
        <taxon>Osteoglossiformes</taxon>
        <taxon>Mormyridae</taxon>
        <taxon>Paramormyrops</taxon>
    </lineage>
</organism>
<dbReference type="GeneTree" id="ENSGT00730000112287"/>
<dbReference type="PANTHER" id="PTHR22791:SF14">
    <property type="entry name" value="RING FINGER PROTEIN 227"/>
    <property type="match status" value="1"/>
</dbReference>
<dbReference type="InterPro" id="IPR017907">
    <property type="entry name" value="Znf_RING_CS"/>
</dbReference>
<name>A0A3B3S079_9TELE</name>
<evidence type="ECO:0000256" key="5">
    <source>
        <dbReference type="SAM" id="MobiDB-lite"/>
    </source>
</evidence>
<dbReference type="InterPro" id="IPR013083">
    <property type="entry name" value="Znf_RING/FYVE/PHD"/>
</dbReference>
<reference evidence="7" key="1">
    <citation type="submission" date="2025-08" db="UniProtKB">
        <authorList>
            <consortium name="Ensembl"/>
        </authorList>
    </citation>
    <scope>IDENTIFICATION</scope>
</reference>
<feature type="domain" description="RING-type" evidence="6">
    <location>
        <begin position="7"/>
        <end position="57"/>
    </location>
</feature>
<evidence type="ECO:0000256" key="2">
    <source>
        <dbReference type="ARBA" id="ARBA00022771"/>
    </source>
</evidence>
<evidence type="ECO:0000256" key="4">
    <source>
        <dbReference type="PROSITE-ProRule" id="PRU00175"/>
    </source>
</evidence>
<evidence type="ECO:0000256" key="1">
    <source>
        <dbReference type="ARBA" id="ARBA00022723"/>
    </source>
</evidence>
<keyword evidence="1" id="KW-0479">Metal-binding</keyword>
<dbReference type="AlphaFoldDB" id="A0A3B3S079"/>
<reference evidence="7" key="2">
    <citation type="submission" date="2025-09" db="UniProtKB">
        <authorList>
            <consortium name="Ensembl"/>
        </authorList>
    </citation>
    <scope>IDENTIFICATION</scope>
</reference>
<dbReference type="GO" id="GO:0016567">
    <property type="term" value="P:protein ubiquitination"/>
    <property type="evidence" value="ECO:0007669"/>
    <property type="project" value="TreeGrafter"/>
</dbReference>
<sequence>MTSELECGICYRSYNTGRRLPRELGCRHTFCESCLSAIVRQSACPAEACTIICPLCRHSTPISASGDLRQALRVDEGLLDQTLAAGFLEDESDSDSDGKPEPDLFSPNPASDPAPRTRKGKIWRSLRRIYGRFVSDTRQTSPEHRHQCMTNEEMKDIALMSCYMI</sequence>
<protein>
    <submittedName>
        <fullName evidence="7">Si:ch73-335l21.4</fullName>
    </submittedName>
</protein>
<dbReference type="PROSITE" id="PS50089">
    <property type="entry name" value="ZF_RING_2"/>
    <property type="match status" value="1"/>
</dbReference>
<dbReference type="PROSITE" id="PS00518">
    <property type="entry name" value="ZF_RING_1"/>
    <property type="match status" value="1"/>
</dbReference>
<evidence type="ECO:0000313" key="8">
    <source>
        <dbReference type="Proteomes" id="UP000261540"/>
    </source>
</evidence>
<dbReference type="Gene3D" id="3.30.40.10">
    <property type="entry name" value="Zinc/RING finger domain, C3HC4 (zinc finger)"/>
    <property type="match status" value="1"/>
</dbReference>
<dbReference type="GO" id="GO:0008270">
    <property type="term" value="F:zinc ion binding"/>
    <property type="evidence" value="ECO:0007669"/>
    <property type="project" value="UniProtKB-KW"/>
</dbReference>
<dbReference type="Proteomes" id="UP000261540">
    <property type="component" value="Unplaced"/>
</dbReference>
<keyword evidence="3" id="KW-0862">Zinc</keyword>
<keyword evidence="2 4" id="KW-0863">Zinc-finger</keyword>
<dbReference type="InterPro" id="IPR001841">
    <property type="entry name" value="Znf_RING"/>
</dbReference>
<keyword evidence="8" id="KW-1185">Reference proteome</keyword>
<evidence type="ECO:0000313" key="7">
    <source>
        <dbReference type="Ensembl" id="ENSPKIP00000023550.1"/>
    </source>
</evidence>
<evidence type="ECO:0000256" key="3">
    <source>
        <dbReference type="ARBA" id="ARBA00022833"/>
    </source>
</evidence>
<dbReference type="Pfam" id="PF13639">
    <property type="entry name" value="zf-RING_2"/>
    <property type="match status" value="1"/>
</dbReference>
<dbReference type="InterPro" id="IPR051435">
    <property type="entry name" value="RING_finger_E3_ubiq-ligases"/>
</dbReference>
<feature type="region of interest" description="Disordered" evidence="5">
    <location>
        <begin position="89"/>
        <end position="118"/>
    </location>
</feature>
<dbReference type="GO" id="GO:0061630">
    <property type="term" value="F:ubiquitin protein ligase activity"/>
    <property type="evidence" value="ECO:0007669"/>
    <property type="project" value="TreeGrafter"/>
</dbReference>
<dbReference type="Ensembl" id="ENSPKIT00000004237.1">
    <property type="protein sequence ID" value="ENSPKIP00000023550.1"/>
    <property type="gene ID" value="ENSPKIG00000007139.1"/>
</dbReference>
<accession>A0A3B3S079</accession>
<dbReference type="SMART" id="SM00184">
    <property type="entry name" value="RING"/>
    <property type="match status" value="1"/>
</dbReference>
<evidence type="ECO:0000259" key="6">
    <source>
        <dbReference type="PROSITE" id="PS50089"/>
    </source>
</evidence>
<dbReference type="PANTHER" id="PTHR22791">
    <property type="entry name" value="RING-TYPE DOMAIN-CONTAINING PROTEIN"/>
    <property type="match status" value="1"/>
</dbReference>
<dbReference type="SUPFAM" id="SSF57850">
    <property type="entry name" value="RING/U-box"/>
    <property type="match status" value="1"/>
</dbReference>
<proteinExistence type="predicted"/>